<reference evidence="4 5" key="1">
    <citation type="submission" date="2015-12" db="EMBL/GenBank/DDBJ databases">
        <title>Complete genome of Roseateles depolymerans KCTC 42856.</title>
        <authorList>
            <person name="Kim K.M."/>
        </authorList>
    </citation>
    <scope>NUCLEOTIDE SEQUENCE [LARGE SCALE GENOMIC DNA]</scope>
    <source>
        <strain evidence="4 5">KCTC 42856</strain>
    </source>
</reference>
<organism evidence="4 5">
    <name type="scientific">Roseateles depolymerans</name>
    <dbReference type="NCBI Taxonomy" id="76731"/>
    <lineage>
        <taxon>Bacteria</taxon>
        <taxon>Pseudomonadati</taxon>
        <taxon>Pseudomonadota</taxon>
        <taxon>Betaproteobacteria</taxon>
        <taxon>Burkholderiales</taxon>
        <taxon>Sphaerotilaceae</taxon>
        <taxon>Roseateles</taxon>
    </lineage>
</organism>
<evidence type="ECO:0000256" key="2">
    <source>
        <dbReference type="ARBA" id="ARBA00022801"/>
    </source>
</evidence>
<dbReference type="FunFam" id="3.40.50.1820:FF:000089">
    <property type="entry name" value="Alpha/beta hydrolase"/>
    <property type="match status" value="1"/>
</dbReference>
<dbReference type="PROSITE" id="PS01173">
    <property type="entry name" value="LIPASE_GDXG_HIS"/>
    <property type="match status" value="1"/>
</dbReference>
<protein>
    <submittedName>
        <fullName evidence="4">Alpha/beta hydrolase fold-3 domain protein</fullName>
    </submittedName>
</protein>
<dbReference type="AlphaFoldDB" id="A0A0U3E353"/>
<comment type="similarity">
    <text evidence="1">Belongs to the 'GDXG' lipolytic enzyme family.</text>
</comment>
<dbReference type="InterPro" id="IPR050300">
    <property type="entry name" value="GDXG_lipolytic_enzyme"/>
</dbReference>
<dbReference type="KEGG" id="rdp:RD2015_3161"/>
<dbReference type="Proteomes" id="UP000060699">
    <property type="component" value="Chromosome"/>
</dbReference>
<sequence length="325" mass="35162">MAAVLERIHRANRPAFHSLTPKQARIAYLMGAEILDLPRAPLTRIENLRIPGPAGDLAARLYAPTERDAGTLPVLLYFHGGGFVIGNLETHDSLCRQLALRSGAAVLALDYRLAPEHPFPAAVDDCWAALRWLMQAAPSLGLDPARVAVGGDSAGGTLAAVTALHARDIQAELAHPLALQLLITPGATAHADTDSHRKFAQGHLLEADTIAWFFNQYLPEAQRDDWRFAPLNADDHEGLAPACFILAEADPLIDEGVAYADLLRANGNPVQLELYRGVTHDFIKMGRSIPEAEQALDACAQALQRAFHLQDPDLQASDLQETATP</sequence>
<dbReference type="PANTHER" id="PTHR48081:SF8">
    <property type="entry name" value="ALPHA_BETA HYDROLASE FOLD-3 DOMAIN-CONTAINING PROTEIN-RELATED"/>
    <property type="match status" value="1"/>
</dbReference>
<dbReference type="STRING" id="76731.RD2015_3161"/>
<feature type="domain" description="Alpha/beta hydrolase fold-3" evidence="3">
    <location>
        <begin position="75"/>
        <end position="283"/>
    </location>
</feature>
<keyword evidence="2 4" id="KW-0378">Hydrolase</keyword>
<evidence type="ECO:0000313" key="5">
    <source>
        <dbReference type="Proteomes" id="UP000060699"/>
    </source>
</evidence>
<dbReference type="InterPro" id="IPR029058">
    <property type="entry name" value="AB_hydrolase_fold"/>
</dbReference>
<proteinExistence type="inferred from homology"/>
<dbReference type="PATRIC" id="fig|76731.3.peg.3238"/>
<dbReference type="OrthoDB" id="9794445at2"/>
<gene>
    <name evidence="4" type="ORF">RD2015_3161</name>
</gene>
<dbReference type="Gene3D" id="3.40.50.1820">
    <property type="entry name" value="alpha/beta hydrolase"/>
    <property type="match status" value="1"/>
</dbReference>
<evidence type="ECO:0000259" key="3">
    <source>
        <dbReference type="Pfam" id="PF07859"/>
    </source>
</evidence>
<dbReference type="PANTHER" id="PTHR48081">
    <property type="entry name" value="AB HYDROLASE SUPERFAMILY PROTEIN C4A8.06C"/>
    <property type="match status" value="1"/>
</dbReference>
<dbReference type="RefSeq" id="WP_058935703.1">
    <property type="nucleotide sequence ID" value="NZ_CP013729.1"/>
</dbReference>
<keyword evidence="5" id="KW-1185">Reference proteome</keyword>
<name>A0A0U3E353_9BURK</name>
<dbReference type="InterPro" id="IPR002168">
    <property type="entry name" value="Lipase_GDXG_HIS_AS"/>
</dbReference>
<dbReference type="EMBL" id="CP013729">
    <property type="protein sequence ID" value="ALV07621.1"/>
    <property type="molecule type" value="Genomic_DNA"/>
</dbReference>
<dbReference type="GO" id="GO:0016787">
    <property type="term" value="F:hydrolase activity"/>
    <property type="evidence" value="ECO:0007669"/>
    <property type="project" value="UniProtKB-KW"/>
</dbReference>
<dbReference type="SUPFAM" id="SSF53474">
    <property type="entry name" value="alpha/beta-Hydrolases"/>
    <property type="match status" value="1"/>
</dbReference>
<dbReference type="InterPro" id="IPR013094">
    <property type="entry name" value="AB_hydrolase_3"/>
</dbReference>
<evidence type="ECO:0000313" key="4">
    <source>
        <dbReference type="EMBL" id="ALV07621.1"/>
    </source>
</evidence>
<dbReference type="Pfam" id="PF07859">
    <property type="entry name" value="Abhydrolase_3"/>
    <property type="match status" value="1"/>
</dbReference>
<accession>A0A0U3E353</accession>
<evidence type="ECO:0000256" key="1">
    <source>
        <dbReference type="ARBA" id="ARBA00010515"/>
    </source>
</evidence>